<reference evidence="1" key="1">
    <citation type="submission" date="2020-02" db="EMBL/GenBank/DDBJ databases">
        <authorList>
            <person name="Palmer J.M."/>
        </authorList>
    </citation>
    <scope>NUCLEOTIDE SEQUENCE</scope>
    <source>
        <strain evidence="1">EPUS1.4</strain>
        <tissue evidence="1">Thallus</tissue>
    </source>
</reference>
<organism evidence="1 2">
    <name type="scientific">Endocarpon pusillum</name>
    <dbReference type="NCBI Taxonomy" id="364733"/>
    <lineage>
        <taxon>Eukaryota</taxon>
        <taxon>Fungi</taxon>
        <taxon>Dikarya</taxon>
        <taxon>Ascomycota</taxon>
        <taxon>Pezizomycotina</taxon>
        <taxon>Eurotiomycetes</taxon>
        <taxon>Chaetothyriomycetidae</taxon>
        <taxon>Verrucariales</taxon>
        <taxon>Verrucariaceae</taxon>
        <taxon>Endocarpon</taxon>
    </lineage>
</organism>
<accession>A0A8H7AGA9</accession>
<gene>
    <name evidence="1" type="ORF">GJ744_009012</name>
</gene>
<dbReference type="AlphaFoldDB" id="A0A8H7AGA9"/>
<proteinExistence type="predicted"/>
<sequence>MHQWLLPDYPTIPWTGDRSTVNFVVVPASIDTRVINVMTTILDMHLNGLFGMHWEEPTR</sequence>
<evidence type="ECO:0000313" key="2">
    <source>
        <dbReference type="Proteomes" id="UP000606974"/>
    </source>
</evidence>
<evidence type="ECO:0000313" key="1">
    <source>
        <dbReference type="EMBL" id="KAF7508620.1"/>
    </source>
</evidence>
<protein>
    <submittedName>
        <fullName evidence="1">Uncharacterized protein</fullName>
    </submittedName>
</protein>
<dbReference type="Proteomes" id="UP000606974">
    <property type="component" value="Unassembled WGS sequence"/>
</dbReference>
<name>A0A8H7AGA9_9EURO</name>
<comment type="caution">
    <text evidence="1">The sequence shown here is derived from an EMBL/GenBank/DDBJ whole genome shotgun (WGS) entry which is preliminary data.</text>
</comment>
<dbReference type="EMBL" id="JAACFV010000051">
    <property type="protein sequence ID" value="KAF7508620.1"/>
    <property type="molecule type" value="Genomic_DNA"/>
</dbReference>
<keyword evidence="2" id="KW-1185">Reference proteome</keyword>